<dbReference type="GO" id="GO:0016989">
    <property type="term" value="F:sigma factor antagonist activity"/>
    <property type="evidence" value="ECO:0007669"/>
    <property type="project" value="TreeGrafter"/>
</dbReference>
<dbReference type="RefSeq" id="WP_109673461.1">
    <property type="nucleotide sequence ID" value="NZ_QGDT01000002.1"/>
</dbReference>
<evidence type="ECO:0000313" key="2">
    <source>
        <dbReference type="EMBL" id="PWJ59614.1"/>
    </source>
</evidence>
<keyword evidence="3" id="KW-1185">Reference proteome</keyword>
<reference evidence="2 3" key="1">
    <citation type="submission" date="2018-03" db="EMBL/GenBank/DDBJ databases">
        <title>Genomic Encyclopedia of Archaeal and Bacterial Type Strains, Phase II (KMG-II): from individual species to whole genera.</title>
        <authorList>
            <person name="Goeker M."/>
        </authorList>
    </citation>
    <scope>NUCLEOTIDE SEQUENCE [LARGE SCALE GENOMIC DNA]</scope>
    <source>
        <strain evidence="2 3">DSM 100346</strain>
    </source>
</reference>
<dbReference type="PANTHER" id="PTHR37461">
    <property type="entry name" value="ANTI-SIGMA-K FACTOR RSKA"/>
    <property type="match status" value="1"/>
</dbReference>
<dbReference type="AlphaFoldDB" id="A0A316AQX3"/>
<accession>A0A316AQX3</accession>
<dbReference type="InterPro" id="IPR018764">
    <property type="entry name" value="RskA_C"/>
</dbReference>
<sequence length="277" mass="30500">MNIEAYIASGIIEDYVLGTASEQEKQEVACMSHIYPEIKEEVLRMEEAMEAYALKHQKAPSKQLKANIFAKMDFDNGPGTEESTDAKIIPLDKGNTPIEHNVEKDAQVASTRPKWTKMAVAAGLVLALLAGWAAYQLKALNGANSDMAERMERMEVELAYNSALADLYRDPSYKMVRLVGLEKSPESSVSAFWNDSSQEVVLDVQKLPAVPAGKQYQLWSIVDGVPVDMGVLDSDFDKKILKVKKTKPGTSAFAITLEQEGGSPTPTMEEMYVMGNV</sequence>
<evidence type="ECO:0000259" key="1">
    <source>
        <dbReference type="Pfam" id="PF10099"/>
    </source>
</evidence>
<comment type="caution">
    <text evidence="2">The sequence shown here is derived from an EMBL/GenBank/DDBJ whole genome shotgun (WGS) entry which is preliminary data.</text>
</comment>
<proteinExistence type="predicted"/>
<organism evidence="2 3">
    <name type="scientific">Dyadobacter jejuensis</name>
    <dbReference type="NCBI Taxonomy" id="1082580"/>
    <lineage>
        <taxon>Bacteria</taxon>
        <taxon>Pseudomonadati</taxon>
        <taxon>Bacteroidota</taxon>
        <taxon>Cytophagia</taxon>
        <taxon>Cytophagales</taxon>
        <taxon>Spirosomataceae</taxon>
        <taxon>Dyadobacter</taxon>
    </lineage>
</organism>
<dbReference type="EMBL" id="QGDT01000002">
    <property type="protein sequence ID" value="PWJ59614.1"/>
    <property type="molecule type" value="Genomic_DNA"/>
</dbReference>
<gene>
    <name evidence="2" type="ORF">CLV98_102448</name>
</gene>
<feature type="domain" description="Anti-sigma K factor RskA C-terminal" evidence="1">
    <location>
        <begin position="119"/>
        <end position="267"/>
    </location>
</feature>
<protein>
    <submittedName>
        <fullName evidence="2">Anti-sigma-K factor rskA</fullName>
    </submittedName>
</protein>
<dbReference type="PANTHER" id="PTHR37461:SF1">
    <property type="entry name" value="ANTI-SIGMA-K FACTOR RSKA"/>
    <property type="match status" value="1"/>
</dbReference>
<dbReference type="Proteomes" id="UP000245880">
    <property type="component" value="Unassembled WGS sequence"/>
</dbReference>
<name>A0A316AQX3_9BACT</name>
<dbReference type="GO" id="GO:0006417">
    <property type="term" value="P:regulation of translation"/>
    <property type="evidence" value="ECO:0007669"/>
    <property type="project" value="TreeGrafter"/>
</dbReference>
<dbReference type="GO" id="GO:0005886">
    <property type="term" value="C:plasma membrane"/>
    <property type="evidence" value="ECO:0007669"/>
    <property type="project" value="InterPro"/>
</dbReference>
<evidence type="ECO:0000313" key="3">
    <source>
        <dbReference type="Proteomes" id="UP000245880"/>
    </source>
</evidence>
<dbReference type="Pfam" id="PF10099">
    <property type="entry name" value="RskA_C"/>
    <property type="match status" value="1"/>
</dbReference>
<dbReference type="InterPro" id="IPR051474">
    <property type="entry name" value="Anti-sigma-K/W_factor"/>
</dbReference>
<dbReference type="OrthoDB" id="1420916at2"/>